<dbReference type="EMBL" id="MFEL01000010">
    <property type="protein sequence ID" value="OGE81151.1"/>
    <property type="molecule type" value="Genomic_DNA"/>
</dbReference>
<dbReference type="STRING" id="1817825.A2720_01255"/>
<sequence length="71" mass="8015">MNTPEARRFETPSIAHEDRDCALCGQPEGTNPSCDACARIMGAQRRDQMLRDIEAEGKRLGLGKTKRNKRR</sequence>
<dbReference type="AlphaFoldDB" id="A0A1F5NU01"/>
<evidence type="ECO:0000313" key="1">
    <source>
        <dbReference type="EMBL" id="OGE81151.1"/>
    </source>
</evidence>
<accession>A0A1F5NU01</accession>
<comment type="caution">
    <text evidence="1">The sequence shown here is derived from an EMBL/GenBank/DDBJ whole genome shotgun (WGS) entry which is preliminary data.</text>
</comment>
<protein>
    <submittedName>
        <fullName evidence="1">Uncharacterized protein</fullName>
    </submittedName>
</protein>
<organism evidence="1 2">
    <name type="scientific">Candidatus Doudnabacteria bacterium RIFCSPHIGHO2_01_FULL_46_24</name>
    <dbReference type="NCBI Taxonomy" id="1817825"/>
    <lineage>
        <taxon>Bacteria</taxon>
        <taxon>Candidatus Doudnaibacteriota</taxon>
    </lineage>
</organism>
<gene>
    <name evidence="1" type="ORF">A2720_01255</name>
</gene>
<dbReference type="Proteomes" id="UP000178892">
    <property type="component" value="Unassembled WGS sequence"/>
</dbReference>
<name>A0A1F5NU01_9BACT</name>
<evidence type="ECO:0000313" key="2">
    <source>
        <dbReference type="Proteomes" id="UP000178892"/>
    </source>
</evidence>
<reference evidence="1 2" key="1">
    <citation type="journal article" date="2016" name="Nat. Commun.">
        <title>Thousands of microbial genomes shed light on interconnected biogeochemical processes in an aquifer system.</title>
        <authorList>
            <person name="Anantharaman K."/>
            <person name="Brown C.T."/>
            <person name="Hug L.A."/>
            <person name="Sharon I."/>
            <person name="Castelle C.J."/>
            <person name="Probst A.J."/>
            <person name="Thomas B.C."/>
            <person name="Singh A."/>
            <person name="Wilkins M.J."/>
            <person name="Karaoz U."/>
            <person name="Brodie E.L."/>
            <person name="Williams K.H."/>
            <person name="Hubbard S.S."/>
            <person name="Banfield J.F."/>
        </authorList>
    </citation>
    <scope>NUCLEOTIDE SEQUENCE [LARGE SCALE GENOMIC DNA]</scope>
</reference>
<proteinExistence type="predicted"/>